<organism evidence="2 3">
    <name type="scientific">Blastococcus saxobsidens</name>
    <dbReference type="NCBI Taxonomy" id="138336"/>
    <lineage>
        <taxon>Bacteria</taxon>
        <taxon>Bacillati</taxon>
        <taxon>Actinomycetota</taxon>
        <taxon>Actinomycetes</taxon>
        <taxon>Geodermatophilales</taxon>
        <taxon>Geodermatophilaceae</taxon>
        <taxon>Blastococcus</taxon>
    </lineage>
</organism>
<name>A0A4Q7Y0W7_9ACTN</name>
<dbReference type="SUPFAM" id="SSF55073">
    <property type="entry name" value="Nucleotide cyclase"/>
    <property type="match status" value="1"/>
</dbReference>
<evidence type="ECO:0000313" key="3">
    <source>
        <dbReference type="Proteomes" id="UP000292507"/>
    </source>
</evidence>
<proteinExistence type="predicted"/>
<evidence type="ECO:0000259" key="1">
    <source>
        <dbReference type="PROSITE" id="PS50887"/>
    </source>
</evidence>
<comment type="caution">
    <text evidence="2">The sequence shown here is derived from an EMBL/GenBank/DDBJ whole genome shotgun (WGS) entry which is preliminary data.</text>
</comment>
<dbReference type="InterPro" id="IPR043128">
    <property type="entry name" value="Rev_trsase/Diguanyl_cyclase"/>
</dbReference>
<dbReference type="Proteomes" id="UP000292507">
    <property type="component" value="Unassembled WGS sequence"/>
</dbReference>
<dbReference type="InterPro" id="IPR000160">
    <property type="entry name" value="GGDEF_dom"/>
</dbReference>
<reference evidence="2 3" key="1">
    <citation type="submission" date="2019-02" db="EMBL/GenBank/DDBJ databases">
        <title>Sequencing the genomes of 1000 actinobacteria strains.</title>
        <authorList>
            <person name="Klenk H.-P."/>
        </authorList>
    </citation>
    <scope>NUCLEOTIDE SEQUENCE [LARGE SCALE GENOMIC DNA]</scope>
    <source>
        <strain evidence="2 3">DSM 44509</strain>
    </source>
</reference>
<gene>
    <name evidence="2" type="ORF">BKA19_0006</name>
</gene>
<keyword evidence="3" id="KW-1185">Reference proteome</keyword>
<evidence type="ECO:0000313" key="2">
    <source>
        <dbReference type="EMBL" id="RZU30390.1"/>
    </source>
</evidence>
<dbReference type="RefSeq" id="WP_104528190.1">
    <property type="nucleotide sequence ID" value="NZ_POQT01000011.1"/>
</dbReference>
<protein>
    <submittedName>
        <fullName evidence="2">GGDEF domain-containing protein</fullName>
    </submittedName>
</protein>
<dbReference type="EMBL" id="SHKV01000001">
    <property type="protein sequence ID" value="RZU30390.1"/>
    <property type="molecule type" value="Genomic_DNA"/>
</dbReference>
<dbReference type="Gene3D" id="3.30.70.270">
    <property type="match status" value="1"/>
</dbReference>
<dbReference type="OrthoDB" id="5189140at2"/>
<dbReference type="AlphaFoldDB" id="A0A4Q7Y0W7"/>
<feature type="domain" description="GGDEF" evidence="1">
    <location>
        <begin position="46"/>
        <end position="166"/>
    </location>
</feature>
<dbReference type="PROSITE" id="PS50887">
    <property type="entry name" value="GGDEF"/>
    <property type="match status" value="1"/>
</dbReference>
<sequence length="168" mass="17225">MTIAPNDHSPAARAAASAVADMPVLLPTREGLLERLAADLPASGEQPTTLLVIGLLRRDDGWPTPTSTLAQVTQLFARSVRGDDWLGACGAAEFAIVVAGATTAAEVAGARLITAITALGVPGLSAAAGYTTLRPGLPASEVFRRATLSLTAARRVGAGTVIRYREPV</sequence>
<accession>A0A4Q7Y0W7</accession>
<dbReference type="InterPro" id="IPR029787">
    <property type="entry name" value="Nucleotide_cyclase"/>
</dbReference>